<dbReference type="GO" id="GO:0016491">
    <property type="term" value="F:oxidoreductase activity"/>
    <property type="evidence" value="ECO:0007669"/>
    <property type="project" value="UniProtKB-KW"/>
</dbReference>
<organism evidence="5 6">
    <name type="scientific">Intrasporangium oryzae NRRL B-24470</name>
    <dbReference type="NCBI Taxonomy" id="1386089"/>
    <lineage>
        <taxon>Bacteria</taxon>
        <taxon>Bacillati</taxon>
        <taxon>Actinomycetota</taxon>
        <taxon>Actinomycetes</taxon>
        <taxon>Micrococcales</taxon>
        <taxon>Intrasporangiaceae</taxon>
        <taxon>Intrasporangium</taxon>
    </lineage>
</organism>
<dbReference type="eggNOG" id="COG2175">
    <property type="taxonomic scope" value="Bacteria"/>
</dbReference>
<dbReference type="SUPFAM" id="SSF51197">
    <property type="entry name" value="Clavaminate synthase-like"/>
    <property type="match status" value="1"/>
</dbReference>
<dbReference type="Proteomes" id="UP000019489">
    <property type="component" value="Unassembled WGS sequence"/>
</dbReference>
<evidence type="ECO:0000256" key="2">
    <source>
        <dbReference type="ARBA" id="ARBA00023004"/>
    </source>
</evidence>
<dbReference type="InterPro" id="IPR003819">
    <property type="entry name" value="TauD/TfdA-like"/>
</dbReference>
<feature type="compositionally biased region" description="Basic and acidic residues" evidence="3">
    <location>
        <begin position="307"/>
        <end position="323"/>
    </location>
</feature>
<evidence type="ECO:0000256" key="3">
    <source>
        <dbReference type="SAM" id="MobiDB-lite"/>
    </source>
</evidence>
<accession>W9G4N3</accession>
<reference evidence="5 6" key="1">
    <citation type="submission" date="2013-08" db="EMBL/GenBank/DDBJ databases">
        <title>Intrasporangium oryzae NRRL B-24470.</title>
        <authorList>
            <person name="Liu H."/>
            <person name="Wang G."/>
        </authorList>
    </citation>
    <scope>NUCLEOTIDE SEQUENCE [LARGE SCALE GENOMIC DNA]</scope>
    <source>
        <strain evidence="5 6">NRRL B-24470</strain>
    </source>
</reference>
<dbReference type="STRING" id="1386089.N865_12965"/>
<dbReference type="Gene3D" id="3.60.130.10">
    <property type="entry name" value="Clavaminate synthase-like"/>
    <property type="match status" value="1"/>
</dbReference>
<keyword evidence="1" id="KW-0560">Oxidoreductase</keyword>
<dbReference type="Pfam" id="PF02668">
    <property type="entry name" value="TauD"/>
    <property type="match status" value="1"/>
</dbReference>
<dbReference type="AlphaFoldDB" id="W9G4N3"/>
<name>W9G4N3_9MICO</name>
<feature type="domain" description="TauD/TfdA-like" evidence="4">
    <location>
        <begin position="42"/>
        <end position="258"/>
    </location>
</feature>
<feature type="region of interest" description="Disordered" evidence="3">
    <location>
        <begin position="294"/>
        <end position="323"/>
    </location>
</feature>
<dbReference type="EMBL" id="AWSA01000049">
    <property type="protein sequence ID" value="EWT00267.1"/>
    <property type="molecule type" value="Genomic_DNA"/>
</dbReference>
<evidence type="ECO:0000256" key="1">
    <source>
        <dbReference type="ARBA" id="ARBA00023002"/>
    </source>
</evidence>
<protein>
    <recommendedName>
        <fullName evidence="4">TauD/TfdA-like domain-containing protein</fullName>
    </recommendedName>
</protein>
<evidence type="ECO:0000313" key="5">
    <source>
        <dbReference type="EMBL" id="EWT00267.1"/>
    </source>
</evidence>
<keyword evidence="6" id="KW-1185">Reference proteome</keyword>
<keyword evidence="2" id="KW-0408">Iron</keyword>
<comment type="caution">
    <text evidence="5">The sequence shown here is derived from an EMBL/GenBank/DDBJ whole genome shotgun (WGS) entry which is preliminary data.</text>
</comment>
<proteinExistence type="predicted"/>
<sequence>MAAWHSPAAAVTRDRVIVLTDADVAEVLAARDAVRRASLPLLGVRRADFPLPALGARLARLAEELEGGHGHAVVRGIPLQLLSEADERLVLWGLGRHVGIAVSQDPLGRLIRPADTSRTDFHSGGSDVTALLVRDEGRTISLTGAGRVVDEIVLSRPELAMRLFDAFHHDRGGEEEPREKPYRSVPLACRHDGRLSLRYDRRAIESGQRFSLVPRLAGADVALLDLIDETAAAPAWRHDLHLQAGDLLLINNYEVLHRHGGSRGAAVPEPLRLWITLRHGRLLPTSFTWPTPAYGETGGRGGIAPRDVVDRTHGRTAHPDIRR</sequence>
<dbReference type="InterPro" id="IPR042098">
    <property type="entry name" value="TauD-like_sf"/>
</dbReference>
<evidence type="ECO:0000259" key="4">
    <source>
        <dbReference type="Pfam" id="PF02668"/>
    </source>
</evidence>
<evidence type="ECO:0000313" key="6">
    <source>
        <dbReference type="Proteomes" id="UP000019489"/>
    </source>
</evidence>
<gene>
    <name evidence="5" type="ORF">N865_12965</name>
</gene>